<evidence type="ECO:0000313" key="8">
    <source>
        <dbReference type="EMBL" id="MBP1840020.1"/>
    </source>
</evidence>
<evidence type="ECO:0000256" key="1">
    <source>
        <dbReference type="ARBA" id="ARBA00004442"/>
    </source>
</evidence>
<sequence length="568" mass="64020">MKNILKLFFLSGILALTSCDDFLDKTPLDEVSEDAFYSTPSDLQAAVNGWYNDLPGWSATSIGYNILPDMYSDVGTAEEPSNRLSGLSYTVPTSATASVWSFDEVRETNWLLDHVDQASGDQTLIDQYTGETYFFRAYFYFELLKRYGDVPIFPVYFDNLDDEYVYAARDPRNEVADFIISDLDTAISLMQSFTEVATSRVSKEAAQLLKARVALYEGTWEHYHSGTDFGVSGLDGSTFLQTAADAAEDLMDSGVFSLYSDYKTLFNQTGYAGNSEVMLWRDYNSIDLGINNVLQQTWPNRSGFTKFAIDSYLCIDGNPTAVSSLYQGNENFATLEMNRDPRLAATIMAPGDLIEIKDDGTEEYWEYPDFGSTNSGLTGYESEKYRNVVYDENYDDFTEDTSRIIMRYAEALLIFAEAKAELGTITQGDLDKSINLLRARVDMPDLNLAGIVTDPNWPNYGYTLTDILYEVRRERSVELMAEGFRADDLYRWRAHALFDGDQPRGAYYYDGIVSTTLDESDVTLDSDGFILPFASTGNYNFDESKAYLNPLPTDELQLNPNLTQNPGW</sequence>
<dbReference type="Proteomes" id="UP001231587">
    <property type="component" value="Unassembled WGS sequence"/>
</dbReference>
<dbReference type="Pfam" id="PF07980">
    <property type="entry name" value="SusD_RagB"/>
    <property type="match status" value="1"/>
</dbReference>
<dbReference type="SUPFAM" id="SSF48452">
    <property type="entry name" value="TPR-like"/>
    <property type="match status" value="1"/>
</dbReference>
<name>A0A9X1CC94_9FLAO</name>
<evidence type="ECO:0000313" key="11">
    <source>
        <dbReference type="Proteomes" id="UP001231587"/>
    </source>
</evidence>
<reference evidence="8" key="1">
    <citation type="submission" date="2021-03" db="EMBL/GenBank/DDBJ databases">
        <title>Genomic Encyclopedia of Type Strains, Phase IV (KMG-IV): sequencing the most valuable type-strain genomes for metagenomic binning, comparative biology and taxonomic classification.</title>
        <authorList>
            <person name="Goeker M."/>
        </authorList>
    </citation>
    <scope>NUCLEOTIDE SEQUENCE</scope>
    <source>
        <strain evidence="8">DSM 15523</strain>
        <strain evidence="9 11">DSM 16476</strain>
    </source>
</reference>
<keyword evidence="4" id="KW-0472">Membrane</keyword>
<proteinExistence type="inferred from homology"/>
<feature type="domain" description="SusD-like N-terminal" evidence="7">
    <location>
        <begin position="102"/>
        <end position="215"/>
    </location>
</feature>
<dbReference type="InterPro" id="IPR033985">
    <property type="entry name" value="SusD-like_N"/>
</dbReference>
<evidence type="ECO:0000256" key="4">
    <source>
        <dbReference type="ARBA" id="ARBA00023136"/>
    </source>
</evidence>
<dbReference type="RefSeq" id="WP_198151562.1">
    <property type="nucleotide sequence ID" value="NZ_JAGGJQ010000005.1"/>
</dbReference>
<evidence type="ECO:0000313" key="10">
    <source>
        <dbReference type="Proteomes" id="UP001138672"/>
    </source>
</evidence>
<dbReference type="GO" id="GO:0009279">
    <property type="term" value="C:cell outer membrane"/>
    <property type="evidence" value="ECO:0007669"/>
    <property type="project" value="UniProtKB-SubCell"/>
</dbReference>
<keyword evidence="3" id="KW-0732">Signal</keyword>
<dbReference type="Gene3D" id="1.25.40.390">
    <property type="match status" value="1"/>
</dbReference>
<keyword evidence="5" id="KW-0998">Cell outer membrane</keyword>
<dbReference type="EMBL" id="JAGGJQ010000005">
    <property type="protein sequence ID" value="MBP1840020.1"/>
    <property type="molecule type" value="Genomic_DNA"/>
</dbReference>
<feature type="domain" description="RagB/SusD" evidence="6">
    <location>
        <begin position="293"/>
        <end position="568"/>
    </location>
</feature>
<evidence type="ECO:0008006" key="12">
    <source>
        <dbReference type="Google" id="ProtNLM"/>
    </source>
</evidence>
<comment type="similarity">
    <text evidence="2">Belongs to the SusD family.</text>
</comment>
<comment type="caution">
    <text evidence="8">The sequence shown here is derived from an EMBL/GenBank/DDBJ whole genome shotgun (WGS) entry which is preliminary data.</text>
</comment>
<dbReference type="PROSITE" id="PS51257">
    <property type="entry name" value="PROKAR_LIPOPROTEIN"/>
    <property type="match status" value="1"/>
</dbReference>
<evidence type="ECO:0000256" key="2">
    <source>
        <dbReference type="ARBA" id="ARBA00006275"/>
    </source>
</evidence>
<keyword evidence="11" id="KW-1185">Reference proteome</keyword>
<dbReference type="AlphaFoldDB" id="A0A9X1CC94"/>
<dbReference type="Proteomes" id="UP001138672">
    <property type="component" value="Unassembled WGS sequence"/>
</dbReference>
<accession>A0A9X1CC94</accession>
<dbReference type="EMBL" id="JAUSUU010000006">
    <property type="protein sequence ID" value="MDQ0335620.1"/>
    <property type="molecule type" value="Genomic_DNA"/>
</dbReference>
<evidence type="ECO:0000313" key="9">
    <source>
        <dbReference type="EMBL" id="MDQ0335620.1"/>
    </source>
</evidence>
<dbReference type="Pfam" id="PF14322">
    <property type="entry name" value="SusD-like_3"/>
    <property type="match status" value="1"/>
</dbReference>
<dbReference type="InterPro" id="IPR012944">
    <property type="entry name" value="SusD_RagB_dom"/>
</dbReference>
<evidence type="ECO:0000259" key="6">
    <source>
        <dbReference type="Pfam" id="PF07980"/>
    </source>
</evidence>
<evidence type="ECO:0000256" key="5">
    <source>
        <dbReference type="ARBA" id="ARBA00023237"/>
    </source>
</evidence>
<gene>
    <name evidence="8" type="ORF">J2Z56_001947</name>
    <name evidence="9" type="ORF">J2Z57_002071</name>
</gene>
<comment type="subcellular location">
    <subcellularLocation>
        <location evidence="1">Cell outer membrane</location>
    </subcellularLocation>
</comment>
<evidence type="ECO:0000256" key="3">
    <source>
        <dbReference type="ARBA" id="ARBA00022729"/>
    </source>
</evidence>
<dbReference type="InterPro" id="IPR011990">
    <property type="entry name" value="TPR-like_helical_dom_sf"/>
</dbReference>
<evidence type="ECO:0000259" key="7">
    <source>
        <dbReference type="Pfam" id="PF14322"/>
    </source>
</evidence>
<protein>
    <recommendedName>
        <fullName evidence="12">RagB/SusD family nutrient uptake outer membrane protein</fullName>
    </recommendedName>
</protein>
<organism evidence="8 10">
    <name type="scientific">Formosa algae</name>
    <dbReference type="NCBI Taxonomy" id="225843"/>
    <lineage>
        <taxon>Bacteria</taxon>
        <taxon>Pseudomonadati</taxon>
        <taxon>Bacteroidota</taxon>
        <taxon>Flavobacteriia</taxon>
        <taxon>Flavobacteriales</taxon>
        <taxon>Flavobacteriaceae</taxon>
        <taxon>Formosa</taxon>
    </lineage>
</organism>